<evidence type="ECO:0000313" key="2">
    <source>
        <dbReference type="EMBL" id="KHN81479.1"/>
    </source>
</evidence>
<sequence>MNSRGINTTATWRQLAHVLFYDIRLASGETVLQSVRECELLLFALALLSFYAVSLCCFWANFFLNLFSLNLTSYFAVSSHSDHIREILGFKLFIKFSVWSQNIGS</sequence>
<name>A0A0B2VJA9_TOXCA</name>
<keyword evidence="1" id="KW-0472">Membrane</keyword>
<evidence type="ECO:0000256" key="1">
    <source>
        <dbReference type="SAM" id="Phobius"/>
    </source>
</evidence>
<dbReference type="Proteomes" id="UP000031036">
    <property type="component" value="Unassembled WGS sequence"/>
</dbReference>
<keyword evidence="1" id="KW-0812">Transmembrane</keyword>
<evidence type="ECO:0000313" key="3">
    <source>
        <dbReference type="Proteomes" id="UP000031036"/>
    </source>
</evidence>
<organism evidence="2 3">
    <name type="scientific">Toxocara canis</name>
    <name type="common">Canine roundworm</name>
    <dbReference type="NCBI Taxonomy" id="6265"/>
    <lineage>
        <taxon>Eukaryota</taxon>
        <taxon>Metazoa</taxon>
        <taxon>Ecdysozoa</taxon>
        <taxon>Nematoda</taxon>
        <taxon>Chromadorea</taxon>
        <taxon>Rhabditida</taxon>
        <taxon>Spirurina</taxon>
        <taxon>Ascaridomorpha</taxon>
        <taxon>Ascaridoidea</taxon>
        <taxon>Toxocaridae</taxon>
        <taxon>Toxocara</taxon>
    </lineage>
</organism>
<dbReference type="AlphaFoldDB" id="A0A0B2VJA9"/>
<proteinExistence type="predicted"/>
<feature type="transmembrane region" description="Helical" evidence="1">
    <location>
        <begin position="40"/>
        <end position="64"/>
    </location>
</feature>
<keyword evidence="3" id="KW-1185">Reference proteome</keyword>
<feature type="non-terminal residue" evidence="2">
    <location>
        <position position="105"/>
    </location>
</feature>
<comment type="caution">
    <text evidence="2">The sequence shown here is derived from an EMBL/GenBank/DDBJ whole genome shotgun (WGS) entry which is preliminary data.</text>
</comment>
<keyword evidence="1" id="KW-1133">Transmembrane helix</keyword>
<accession>A0A0B2VJA9</accession>
<reference evidence="2 3" key="1">
    <citation type="submission" date="2014-11" db="EMBL/GenBank/DDBJ databases">
        <title>Genetic blueprint of the zoonotic pathogen Toxocara canis.</title>
        <authorList>
            <person name="Zhu X.-Q."/>
            <person name="Korhonen P.K."/>
            <person name="Cai H."/>
            <person name="Young N.D."/>
            <person name="Nejsum P."/>
            <person name="von Samson-Himmelstjerna G."/>
            <person name="Boag P.R."/>
            <person name="Tan P."/>
            <person name="Li Q."/>
            <person name="Min J."/>
            <person name="Yang Y."/>
            <person name="Wang X."/>
            <person name="Fang X."/>
            <person name="Hall R.S."/>
            <person name="Hofmann A."/>
            <person name="Sternberg P.W."/>
            <person name="Jex A.R."/>
            <person name="Gasser R.B."/>
        </authorList>
    </citation>
    <scope>NUCLEOTIDE SEQUENCE [LARGE SCALE GENOMIC DNA]</scope>
    <source>
        <strain evidence="2">PN_DK_2014</strain>
    </source>
</reference>
<protein>
    <submittedName>
        <fullName evidence="2">Uncharacterized protein</fullName>
    </submittedName>
</protein>
<gene>
    <name evidence="2" type="ORF">Tcan_01111</name>
</gene>
<dbReference type="EMBL" id="JPKZ01001512">
    <property type="protein sequence ID" value="KHN81479.1"/>
    <property type="molecule type" value="Genomic_DNA"/>
</dbReference>